<dbReference type="AlphaFoldDB" id="A0A0D2HLM3"/>
<name>A0A0D2HLM3_CLAB1</name>
<dbReference type="Proteomes" id="UP000053789">
    <property type="component" value="Unassembled WGS sequence"/>
</dbReference>
<dbReference type="GeneID" id="27698457"/>
<dbReference type="VEuPathDB" id="FungiDB:Z519_05529"/>
<evidence type="ECO:0000313" key="3">
    <source>
        <dbReference type="Proteomes" id="UP000053789"/>
    </source>
</evidence>
<protein>
    <submittedName>
        <fullName evidence="2">Uncharacterized protein</fullName>
    </submittedName>
</protein>
<reference evidence="2" key="1">
    <citation type="submission" date="2015-01" db="EMBL/GenBank/DDBJ databases">
        <title>The Genome Sequence of Cladophialophora bantiana CBS 173.52.</title>
        <authorList>
            <consortium name="The Broad Institute Genomics Platform"/>
            <person name="Cuomo C."/>
            <person name="de Hoog S."/>
            <person name="Gorbushina A."/>
            <person name="Stielow B."/>
            <person name="Teixiera M."/>
            <person name="Abouelleil A."/>
            <person name="Chapman S.B."/>
            <person name="Priest M."/>
            <person name="Young S.K."/>
            <person name="Wortman J."/>
            <person name="Nusbaum C."/>
            <person name="Birren B."/>
        </authorList>
    </citation>
    <scope>NUCLEOTIDE SEQUENCE [LARGE SCALE GENOMIC DNA]</scope>
    <source>
        <strain evidence="2">CBS 173.52</strain>
    </source>
</reference>
<organism evidence="2 3">
    <name type="scientific">Cladophialophora bantiana (strain ATCC 10958 / CBS 173.52 / CDC B-1940 / NIH 8579)</name>
    <name type="common">Xylohypha bantiana</name>
    <dbReference type="NCBI Taxonomy" id="1442370"/>
    <lineage>
        <taxon>Eukaryota</taxon>
        <taxon>Fungi</taxon>
        <taxon>Dikarya</taxon>
        <taxon>Ascomycota</taxon>
        <taxon>Pezizomycotina</taxon>
        <taxon>Eurotiomycetes</taxon>
        <taxon>Chaetothyriomycetidae</taxon>
        <taxon>Chaetothyriales</taxon>
        <taxon>Herpotrichiellaceae</taxon>
        <taxon>Cladophialophora</taxon>
    </lineage>
</organism>
<gene>
    <name evidence="2" type="ORF">Z519_05529</name>
</gene>
<sequence>MITEENRLLKAGLRTMFHKLPWKSDLEREQMSKFADGMTSNDMLRYLGILDSANEALPPICSESVPVDNNSNVFLTRAEGQGRQSSQQRDFQTTSFSGTPYSNDGSQCLALTSDEVDEPLFDLYRQIIFDAESGVQQGSDWDYYFAPLS</sequence>
<feature type="region of interest" description="Disordered" evidence="1">
    <location>
        <begin position="78"/>
        <end position="104"/>
    </location>
</feature>
<accession>A0A0D2HLM3</accession>
<dbReference type="RefSeq" id="XP_016620882.1">
    <property type="nucleotide sequence ID" value="XM_016763269.1"/>
</dbReference>
<dbReference type="HOGENOM" id="CLU_1749431_0_0_1"/>
<feature type="compositionally biased region" description="Polar residues" evidence="1">
    <location>
        <begin position="82"/>
        <end position="104"/>
    </location>
</feature>
<proteinExistence type="predicted"/>
<dbReference type="EMBL" id="KN846986">
    <property type="protein sequence ID" value="KIW94213.1"/>
    <property type="molecule type" value="Genomic_DNA"/>
</dbReference>
<keyword evidence="3" id="KW-1185">Reference proteome</keyword>
<evidence type="ECO:0000313" key="2">
    <source>
        <dbReference type="EMBL" id="KIW94213.1"/>
    </source>
</evidence>
<evidence type="ECO:0000256" key="1">
    <source>
        <dbReference type="SAM" id="MobiDB-lite"/>
    </source>
</evidence>